<protein>
    <submittedName>
        <fullName evidence="1">Uncharacterized protein</fullName>
    </submittedName>
</protein>
<comment type="caution">
    <text evidence="1">The sequence shown here is derived from an EMBL/GenBank/DDBJ whole genome shotgun (WGS) entry which is preliminary data.</text>
</comment>
<reference evidence="1" key="1">
    <citation type="submission" date="2019-06" db="EMBL/GenBank/DDBJ databases">
        <authorList>
            <person name="Zheng W."/>
        </authorList>
    </citation>
    <scope>NUCLEOTIDE SEQUENCE</scope>
    <source>
        <strain evidence="1">QDHG01</strain>
    </source>
</reference>
<dbReference type="Proteomes" id="UP000785679">
    <property type="component" value="Unassembled WGS sequence"/>
</dbReference>
<dbReference type="AlphaFoldDB" id="A0A8J8SXH1"/>
<evidence type="ECO:0000313" key="1">
    <source>
        <dbReference type="EMBL" id="TNV74255.1"/>
    </source>
</evidence>
<proteinExistence type="predicted"/>
<accession>A0A8J8SXH1</accession>
<organism evidence="1 2">
    <name type="scientific">Halteria grandinella</name>
    <dbReference type="NCBI Taxonomy" id="5974"/>
    <lineage>
        <taxon>Eukaryota</taxon>
        <taxon>Sar</taxon>
        <taxon>Alveolata</taxon>
        <taxon>Ciliophora</taxon>
        <taxon>Intramacronucleata</taxon>
        <taxon>Spirotrichea</taxon>
        <taxon>Stichotrichia</taxon>
        <taxon>Sporadotrichida</taxon>
        <taxon>Halteriidae</taxon>
        <taxon>Halteria</taxon>
    </lineage>
</organism>
<keyword evidence="2" id="KW-1185">Reference proteome</keyword>
<sequence length="136" mass="15486">MTPAEPMHLTLDHIESNSALPKQLQLISQNLARKSVMEQCRYEITERLVDYLSSPLASLTEDNRSRQQAKGFRMKGVPRRQESTFDKVRLLMNVLPISLIEATQENFKRKERVVRSSQLFQRRGAMGAGKKGSVGV</sequence>
<name>A0A8J8SXH1_HALGN</name>
<evidence type="ECO:0000313" key="2">
    <source>
        <dbReference type="Proteomes" id="UP000785679"/>
    </source>
</evidence>
<dbReference type="EMBL" id="RRYP01017232">
    <property type="protein sequence ID" value="TNV74255.1"/>
    <property type="molecule type" value="Genomic_DNA"/>
</dbReference>
<gene>
    <name evidence="1" type="ORF">FGO68_gene8803</name>
</gene>